<dbReference type="PANTHER" id="PTHR33116">
    <property type="entry name" value="REVERSE TRANSCRIPTASE ZINC-BINDING DOMAIN-CONTAINING PROTEIN-RELATED-RELATED"/>
    <property type="match status" value="1"/>
</dbReference>
<evidence type="ECO:0008006" key="3">
    <source>
        <dbReference type="Google" id="ProtNLM"/>
    </source>
</evidence>
<reference evidence="1" key="1">
    <citation type="submission" date="2022-04" db="EMBL/GenBank/DDBJ databases">
        <title>Carnegiea gigantea Genome sequencing and assembly v2.</title>
        <authorList>
            <person name="Copetti D."/>
            <person name="Sanderson M.J."/>
            <person name="Burquez A."/>
            <person name="Wojciechowski M.F."/>
        </authorList>
    </citation>
    <scope>NUCLEOTIDE SEQUENCE</scope>
    <source>
        <strain evidence="1">SGP5-SGP5p</strain>
        <tissue evidence="1">Aerial part</tissue>
    </source>
</reference>
<accession>A0A9Q1JJB1</accession>
<evidence type="ECO:0000313" key="1">
    <source>
        <dbReference type="EMBL" id="KAJ8420245.1"/>
    </source>
</evidence>
<comment type="caution">
    <text evidence="1">The sequence shown here is derived from an EMBL/GenBank/DDBJ whole genome shotgun (WGS) entry which is preliminary data.</text>
</comment>
<evidence type="ECO:0000313" key="2">
    <source>
        <dbReference type="Proteomes" id="UP001153076"/>
    </source>
</evidence>
<gene>
    <name evidence="1" type="ORF">Cgig2_030825</name>
</gene>
<dbReference type="AlphaFoldDB" id="A0A9Q1JJB1"/>
<keyword evidence="2" id="KW-1185">Reference proteome</keyword>
<proteinExistence type="predicted"/>
<dbReference type="EMBL" id="JAKOGI010003654">
    <property type="protein sequence ID" value="KAJ8420245.1"/>
    <property type="molecule type" value="Genomic_DNA"/>
</dbReference>
<dbReference type="Proteomes" id="UP001153076">
    <property type="component" value="Unassembled WGS sequence"/>
</dbReference>
<protein>
    <recommendedName>
        <fullName evidence="3">Reverse transcriptase zinc-binding domain-containing protein</fullName>
    </recommendedName>
</protein>
<organism evidence="1 2">
    <name type="scientific">Carnegiea gigantea</name>
    <dbReference type="NCBI Taxonomy" id="171969"/>
    <lineage>
        <taxon>Eukaryota</taxon>
        <taxon>Viridiplantae</taxon>
        <taxon>Streptophyta</taxon>
        <taxon>Embryophyta</taxon>
        <taxon>Tracheophyta</taxon>
        <taxon>Spermatophyta</taxon>
        <taxon>Magnoliopsida</taxon>
        <taxon>eudicotyledons</taxon>
        <taxon>Gunneridae</taxon>
        <taxon>Pentapetalae</taxon>
        <taxon>Caryophyllales</taxon>
        <taxon>Cactineae</taxon>
        <taxon>Cactaceae</taxon>
        <taxon>Cactoideae</taxon>
        <taxon>Echinocereeae</taxon>
        <taxon>Carnegiea</taxon>
    </lineage>
</organism>
<name>A0A9Q1JJB1_9CARY</name>
<dbReference type="OrthoDB" id="1302947at2759"/>
<dbReference type="PANTHER" id="PTHR33116:SF84">
    <property type="entry name" value="RNA-DIRECTED DNA POLYMERASE"/>
    <property type="match status" value="1"/>
</dbReference>
<sequence>MGIYSFWATIFIMPKSVLKEVNNRCRNFLWGADEVHKKVNDRYLWKSSWWDYQPKRDVCWQWRKTYKVKESFIDQNNMVMRQYPQTWIHSMICQEEDETQEHLFYQCNRTRKVWMDMGKWLKLSPQQSGNKLIFKEKSFDRRLITKAVQEDVIQKTLYIAKDNTKYYRFIDGLLA</sequence>